<feature type="transmembrane region" description="Helical" evidence="7">
    <location>
        <begin position="149"/>
        <end position="170"/>
    </location>
</feature>
<evidence type="ECO:0000256" key="2">
    <source>
        <dbReference type="ARBA" id="ARBA00022448"/>
    </source>
</evidence>
<dbReference type="PANTHER" id="PTHR43744">
    <property type="entry name" value="ABC TRANSPORTER PERMEASE PROTEIN MG189-RELATED-RELATED"/>
    <property type="match status" value="1"/>
</dbReference>
<comment type="caution">
    <text evidence="9">The sequence shown here is derived from an EMBL/GenBank/DDBJ whole genome shotgun (WGS) entry which is preliminary data.</text>
</comment>
<evidence type="ECO:0000256" key="3">
    <source>
        <dbReference type="ARBA" id="ARBA00022475"/>
    </source>
</evidence>
<dbReference type="InterPro" id="IPR000515">
    <property type="entry name" value="MetI-like"/>
</dbReference>
<feature type="domain" description="ABC transmembrane type-1" evidence="8">
    <location>
        <begin position="79"/>
        <end position="270"/>
    </location>
</feature>
<dbReference type="PROSITE" id="PS50928">
    <property type="entry name" value="ABC_TM1"/>
    <property type="match status" value="1"/>
</dbReference>
<dbReference type="PANTHER" id="PTHR43744:SF8">
    <property type="entry name" value="SN-GLYCEROL-3-PHOSPHATE TRANSPORT SYSTEM PERMEASE PROTEIN UGPE"/>
    <property type="match status" value="1"/>
</dbReference>
<evidence type="ECO:0000256" key="1">
    <source>
        <dbReference type="ARBA" id="ARBA00004651"/>
    </source>
</evidence>
<dbReference type="AlphaFoldDB" id="A0A371PGZ5"/>
<proteinExistence type="inferred from homology"/>
<feature type="transmembrane region" description="Helical" evidence="7">
    <location>
        <begin position="21"/>
        <end position="40"/>
    </location>
</feature>
<evidence type="ECO:0000256" key="4">
    <source>
        <dbReference type="ARBA" id="ARBA00022692"/>
    </source>
</evidence>
<protein>
    <submittedName>
        <fullName evidence="9">Carbohydrate ABC transporter permease</fullName>
    </submittedName>
</protein>
<keyword evidence="2 7" id="KW-0813">Transport</keyword>
<gene>
    <name evidence="9" type="ORF">DX130_13735</name>
</gene>
<feature type="transmembrane region" description="Helical" evidence="7">
    <location>
        <begin position="249"/>
        <end position="270"/>
    </location>
</feature>
<keyword evidence="4 7" id="KW-0812">Transmembrane</keyword>
<comment type="similarity">
    <text evidence="7">Belongs to the binding-protein-dependent transport system permease family.</text>
</comment>
<evidence type="ECO:0000259" key="8">
    <source>
        <dbReference type="PROSITE" id="PS50928"/>
    </source>
</evidence>
<feature type="transmembrane region" description="Helical" evidence="7">
    <location>
        <begin position="114"/>
        <end position="137"/>
    </location>
</feature>
<evidence type="ECO:0000313" key="9">
    <source>
        <dbReference type="EMBL" id="REK75221.1"/>
    </source>
</evidence>
<evidence type="ECO:0000256" key="5">
    <source>
        <dbReference type="ARBA" id="ARBA00022989"/>
    </source>
</evidence>
<dbReference type="InterPro" id="IPR035906">
    <property type="entry name" value="MetI-like_sf"/>
</dbReference>
<feature type="transmembrane region" description="Helical" evidence="7">
    <location>
        <begin position="82"/>
        <end position="102"/>
    </location>
</feature>
<accession>A0A371PGZ5</accession>
<evidence type="ECO:0000313" key="10">
    <source>
        <dbReference type="Proteomes" id="UP000261905"/>
    </source>
</evidence>
<dbReference type="RefSeq" id="WP_116047178.1">
    <property type="nucleotide sequence ID" value="NZ_QUBQ01000002.1"/>
</dbReference>
<keyword evidence="5 7" id="KW-1133">Transmembrane helix</keyword>
<reference evidence="9 10" key="1">
    <citation type="submission" date="2018-08" db="EMBL/GenBank/DDBJ databases">
        <title>Paenibacillus sp. M4BSY-1, whole genome shotgun sequence.</title>
        <authorList>
            <person name="Tuo L."/>
        </authorList>
    </citation>
    <scope>NUCLEOTIDE SEQUENCE [LARGE SCALE GENOMIC DNA]</scope>
    <source>
        <strain evidence="9 10">M4BSY-1</strain>
    </source>
</reference>
<sequence length="285" mass="31237">MNSSGRAGSPRLGRRIGSGAVLLFLLIAAIVTLFPIYMALLNSVKTQGEMLTNILAWPSMPEFGNYVDAFQKTRYLRSLGNTIIVVAVGLTGIILFSSMAGYKLSRTPGKLSAILFGLFVMSTLIPFHSIMITLVTISKELRLQGSTVGLGLLYIGLGVAVAIFLYHGFVKSIPRELDEAAVMDGCGEFRLFFTIILPLLMPITATIAILNTLWMWNDFLLPLLMLTNYKSYTLLLSTNMLFGEYNNDWSAILASLVLAMLPVIILYLALQKYILHGIAEGAIKA</sequence>
<dbReference type="Gene3D" id="1.10.3720.10">
    <property type="entry name" value="MetI-like"/>
    <property type="match status" value="1"/>
</dbReference>
<dbReference type="EMBL" id="QUBQ01000002">
    <property type="protein sequence ID" value="REK75221.1"/>
    <property type="molecule type" value="Genomic_DNA"/>
</dbReference>
<keyword evidence="6 7" id="KW-0472">Membrane</keyword>
<name>A0A371PGZ5_9BACL</name>
<dbReference type="CDD" id="cd06261">
    <property type="entry name" value="TM_PBP2"/>
    <property type="match status" value="1"/>
</dbReference>
<dbReference type="OrthoDB" id="9772609at2"/>
<feature type="transmembrane region" description="Helical" evidence="7">
    <location>
        <begin position="191"/>
        <end position="216"/>
    </location>
</feature>
<dbReference type="GO" id="GO:0055085">
    <property type="term" value="P:transmembrane transport"/>
    <property type="evidence" value="ECO:0007669"/>
    <property type="project" value="InterPro"/>
</dbReference>
<evidence type="ECO:0000256" key="7">
    <source>
        <dbReference type="RuleBase" id="RU363032"/>
    </source>
</evidence>
<evidence type="ECO:0000256" key="6">
    <source>
        <dbReference type="ARBA" id="ARBA00023136"/>
    </source>
</evidence>
<dbReference type="GO" id="GO:0005886">
    <property type="term" value="C:plasma membrane"/>
    <property type="evidence" value="ECO:0007669"/>
    <property type="project" value="UniProtKB-SubCell"/>
</dbReference>
<dbReference type="Proteomes" id="UP000261905">
    <property type="component" value="Unassembled WGS sequence"/>
</dbReference>
<keyword evidence="3" id="KW-1003">Cell membrane</keyword>
<organism evidence="9 10">
    <name type="scientific">Paenibacillus paeoniae</name>
    <dbReference type="NCBI Taxonomy" id="2292705"/>
    <lineage>
        <taxon>Bacteria</taxon>
        <taxon>Bacillati</taxon>
        <taxon>Bacillota</taxon>
        <taxon>Bacilli</taxon>
        <taxon>Bacillales</taxon>
        <taxon>Paenibacillaceae</taxon>
        <taxon>Paenibacillus</taxon>
    </lineage>
</organism>
<dbReference type="Pfam" id="PF00528">
    <property type="entry name" value="BPD_transp_1"/>
    <property type="match status" value="1"/>
</dbReference>
<dbReference type="SUPFAM" id="SSF161098">
    <property type="entry name" value="MetI-like"/>
    <property type="match status" value="1"/>
</dbReference>
<keyword evidence="10" id="KW-1185">Reference proteome</keyword>
<comment type="subcellular location">
    <subcellularLocation>
        <location evidence="1 7">Cell membrane</location>
        <topology evidence="1 7">Multi-pass membrane protein</topology>
    </subcellularLocation>
</comment>